<dbReference type="Pfam" id="PF01048">
    <property type="entry name" value="PNP_UDP_1"/>
    <property type="match status" value="1"/>
</dbReference>
<comment type="pathway">
    <text evidence="1 5">Purine metabolism; purine nucleoside salvage.</text>
</comment>
<comment type="similarity">
    <text evidence="2 5">Belongs to the PNP/MTAP phosphorylase family.</text>
</comment>
<dbReference type="GO" id="GO:0009116">
    <property type="term" value="P:nucleoside metabolic process"/>
    <property type="evidence" value="ECO:0007669"/>
    <property type="project" value="InterPro"/>
</dbReference>
<evidence type="ECO:0000313" key="8">
    <source>
        <dbReference type="Proteomes" id="UP000663720"/>
    </source>
</evidence>
<dbReference type="PANTHER" id="PTHR11904:SF9">
    <property type="entry name" value="PURINE NUCLEOSIDE PHOSPHORYLASE-RELATED"/>
    <property type="match status" value="1"/>
</dbReference>
<dbReference type="CDD" id="cd09009">
    <property type="entry name" value="PNP-EcPNPII_like"/>
    <property type="match status" value="1"/>
</dbReference>
<dbReference type="GO" id="GO:0004731">
    <property type="term" value="F:purine-nucleoside phosphorylase activity"/>
    <property type="evidence" value="ECO:0007669"/>
    <property type="project" value="UniProtKB-EC"/>
</dbReference>
<dbReference type="Gene3D" id="3.40.50.1580">
    <property type="entry name" value="Nucleoside phosphorylase domain"/>
    <property type="match status" value="1"/>
</dbReference>
<dbReference type="KEGG" id="dli:dnl_28380"/>
<dbReference type="PIRSF" id="PIRSF000477">
    <property type="entry name" value="PurNPase"/>
    <property type="match status" value="1"/>
</dbReference>
<dbReference type="AlphaFoldDB" id="A0A975GGS5"/>
<evidence type="ECO:0000256" key="5">
    <source>
        <dbReference type="PIRNR" id="PIRNR000477"/>
    </source>
</evidence>
<dbReference type="RefSeq" id="WP_207692177.1">
    <property type="nucleotide sequence ID" value="NZ_CP061799.1"/>
</dbReference>
<dbReference type="SUPFAM" id="SSF53167">
    <property type="entry name" value="Purine and uridine phosphorylases"/>
    <property type="match status" value="1"/>
</dbReference>
<proteinExistence type="inferred from homology"/>
<dbReference type="PANTHER" id="PTHR11904">
    <property type="entry name" value="METHYLTHIOADENOSINE/PURINE NUCLEOSIDE PHOSPHORYLASE"/>
    <property type="match status" value="1"/>
</dbReference>
<name>A0A975GGS5_9BACT</name>
<gene>
    <name evidence="7" type="primary">punA</name>
    <name evidence="7" type="ORF">dnl_28380</name>
</gene>
<keyword evidence="4 5" id="KW-0808">Transferase</keyword>
<dbReference type="NCBIfam" id="TIGR01700">
    <property type="entry name" value="PNPH"/>
    <property type="match status" value="1"/>
</dbReference>
<keyword evidence="3 5" id="KW-0328">Glycosyltransferase</keyword>
<dbReference type="InterPro" id="IPR035994">
    <property type="entry name" value="Nucleoside_phosphorylase_sf"/>
</dbReference>
<comment type="function">
    <text evidence="5">The purine nucleoside phosphorylases catalyze the phosphorolytic breakdown of the N-glycosidic bond in the beta-(deoxy)ribonucleoside molecules, with the formation of the corresponding free purine bases and pentose-1-phosphate.</text>
</comment>
<dbReference type="InterPro" id="IPR000845">
    <property type="entry name" value="Nucleoside_phosphorylase_d"/>
</dbReference>
<dbReference type="EC" id="2.4.2.1" evidence="5"/>
<evidence type="ECO:0000256" key="3">
    <source>
        <dbReference type="ARBA" id="ARBA00022676"/>
    </source>
</evidence>
<dbReference type="GO" id="GO:0005737">
    <property type="term" value="C:cytoplasm"/>
    <property type="evidence" value="ECO:0007669"/>
    <property type="project" value="TreeGrafter"/>
</dbReference>
<reference evidence="7" key="1">
    <citation type="journal article" date="2021" name="Microb. Physiol.">
        <title>Proteogenomic Insights into the Physiology of Marine, Sulfate-Reducing, Filamentous Desulfonema limicola and Desulfonema magnum.</title>
        <authorList>
            <person name="Schnaars V."/>
            <person name="Wohlbrand L."/>
            <person name="Scheve S."/>
            <person name="Hinrichs C."/>
            <person name="Reinhardt R."/>
            <person name="Rabus R."/>
        </authorList>
    </citation>
    <scope>NUCLEOTIDE SEQUENCE</scope>
    <source>
        <strain evidence="7">5ac10</strain>
    </source>
</reference>
<dbReference type="Proteomes" id="UP000663720">
    <property type="component" value="Chromosome"/>
</dbReference>
<evidence type="ECO:0000259" key="6">
    <source>
        <dbReference type="Pfam" id="PF01048"/>
    </source>
</evidence>
<dbReference type="InterPro" id="IPR011270">
    <property type="entry name" value="Pur_Nuc_Pase_Ino/Guo-sp"/>
</dbReference>
<dbReference type="EMBL" id="CP061799">
    <property type="protein sequence ID" value="QTA80533.1"/>
    <property type="molecule type" value="Genomic_DNA"/>
</dbReference>
<sequence>MNTYKKKAIESAEFIKQRIAVNPRMGILTGTGLGESAESMEIEALFDYKEIPYFPVSTVQSHKGKLLTGLMGGRQVMVMQGRFHLYEGYSPLEVTFPIRVMQELGVEILIISNAAGGFNPDFEPGDIMIISDHINLTGENPLTGPNEDSWGIRFPDMCAVYDKNLAALAQKAGEAKGISLKKGVYAGLKGPSLETPAEVRFLKIIGADAVGFSTVQEAVAGVHAKMRILGLSTITNINNPDSPVPGVIDEIIAVANQAAPKLEDLIINIAENLD</sequence>
<dbReference type="NCBIfam" id="TIGR01697">
    <property type="entry name" value="PNPH-PUNA-XAPA"/>
    <property type="match status" value="1"/>
</dbReference>
<evidence type="ECO:0000256" key="4">
    <source>
        <dbReference type="ARBA" id="ARBA00022679"/>
    </source>
</evidence>
<protein>
    <recommendedName>
        <fullName evidence="5">Purine nucleoside phosphorylase</fullName>
        <ecNumber evidence="5">2.4.2.1</ecNumber>
    </recommendedName>
    <alternativeName>
        <fullName evidence="5">Inosine-guanosine phosphorylase</fullName>
    </alternativeName>
</protein>
<feature type="domain" description="Nucleoside phosphorylase" evidence="6">
    <location>
        <begin position="25"/>
        <end position="268"/>
    </location>
</feature>
<evidence type="ECO:0000313" key="7">
    <source>
        <dbReference type="EMBL" id="QTA80533.1"/>
    </source>
</evidence>
<keyword evidence="8" id="KW-1185">Reference proteome</keyword>
<organism evidence="7 8">
    <name type="scientific">Desulfonema limicola</name>
    <dbReference type="NCBI Taxonomy" id="45656"/>
    <lineage>
        <taxon>Bacteria</taxon>
        <taxon>Pseudomonadati</taxon>
        <taxon>Thermodesulfobacteriota</taxon>
        <taxon>Desulfobacteria</taxon>
        <taxon>Desulfobacterales</taxon>
        <taxon>Desulfococcaceae</taxon>
        <taxon>Desulfonema</taxon>
    </lineage>
</organism>
<dbReference type="NCBIfam" id="NF006054">
    <property type="entry name" value="PRK08202.1"/>
    <property type="match status" value="1"/>
</dbReference>
<accession>A0A975GGS5</accession>
<evidence type="ECO:0000256" key="2">
    <source>
        <dbReference type="ARBA" id="ARBA00006751"/>
    </source>
</evidence>
<dbReference type="InterPro" id="IPR011268">
    <property type="entry name" value="Purine_phosphorylase"/>
</dbReference>
<evidence type="ECO:0000256" key="1">
    <source>
        <dbReference type="ARBA" id="ARBA00005058"/>
    </source>
</evidence>